<dbReference type="PANTHER" id="PTHR47470:SF1">
    <property type="entry name" value="FAD-DEPENDENT OXIDOREDUCTASE 2 FAD BINDING DOMAIN-CONTAINING PROTEIN"/>
    <property type="match status" value="1"/>
</dbReference>
<comment type="caution">
    <text evidence="19">The sequence shown here is derived from an EMBL/GenBank/DDBJ whole genome shotgun (WGS) entry which is preliminary data.</text>
</comment>
<dbReference type="InterPro" id="IPR036188">
    <property type="entry name" value="FAD/NAD-bd_sf"/>
</dbReference>
<evidence type="ECO:0000256" key="7">
    <source>
        <dbReference type="ARBA" id="ARBA00023098"/>
    </source>
</evidence>
<keyword evidence="4" id="KW-0285">Flavoprotein</keyword>
<evidence type="ECO:0000256" key="1">
    <source>
        <dbReference type="ARBA" id="ARBA00001974"/>
    </source>
</evidence>
<evidence type="ECO:0000256" key="3">
    <source>
        <dbReference type="ARBA" id="ARBA00022548"/>
    </source>
</evidence>
<feature type="domain" description="Glucose-methanol-choline oxidoreductase N-terminal" evidence="16">
    <location>
        <begin position="187"/>
        <end position="275"/>
    </location>
</feature>
<proteinExistence type="inferred from homology"/>
<keyword evidence="7" id="KW-0443">Lipid metabolism</keyword>
<dbReference type="RefSeq" id="WP_251837494.1">
    <property type="nucleotide sequence ID" value="NZ_JACSQG010000011.1"/>
</dbReference>
<evidence type="ECO:0000256" key="4">
    <source>
        <dbReference type="ARBA" id="ARBA00022630"/>
    </source>
</evidence>
<dbReference type="InterPro" id="IPR000172">
    <property type="entry name" value="GMC_OxRdtase_N"/>
</dbReference>
<evidence type="ECO:0000313" key="19">
    <source>
        <dbReference type="EMBL" id="MBD7978711.1"/>
    </source>
</evidence>
<evidence type="ECO:0000256" key="14">
    <source>
        <dbReference type="ARBA" id="ARBA00049744"/>
    </source>
</evidence>
<dbReference type="EMBL" id="JACSQG010000011">
    <property type="protein sequence ID" value="MBD7978711.1"/>
    <property type="molecule type" value="Genomic_DNA"/>
</dbReference>
<organism evidence="19 20">
    <name type="scientific">Serpens gallinarum</name>
    <dbReference type="NCBI Taxonomy" id="2763075"/>
    <lineage>
        <taxon>Bacteria</taxon>
        <taxon>Pseudomonadati</taxon>
        <taxon>Pseudomonadota</taxon>
        <taxon>Gammaproteobacteria</taxon>
        <taxon>Pseudomonadales</taxon>
        <taxon>Pseudomonadaceae</taxon>
        <taxon>Pseudomonas</taxon>
    </lineage>
</organism>
<keyword evidence="6" id="KW-0560">Oxidoreductase</keyword>
<dbReference type="Gene3D" id="3.50.50.60">
    <property type="entry name" value="FAD/NAD(P)-binding domain"/>
    <property type="match status" value="3"/>
</dbReference>
<evidence type="ECO:0000259" key="16">
    <source>
        <dbReference type="Pfam" id="PF00732"/>
    </source>
</evidence>
<evidence type="ECO:0000259" key="18">
    <source>
        <dbReference type="Pfam" id="PF05199"/>
    </source>
</evidence>
<evidence type="ECO:0000256" key="8">
    <source>
        <dbReference type="ARBA" id="ARBA00023166"/>
    </source>
</evidence>
<evidence type="ECO:0000256" key="2">
    <source>
        <dbReference type="ARBA" id="ARBA00010790"/>
    </source>
</evidence>
<evidence type="ECO:0000256" key="9">
    <source>
        <dbReference type="ARBA" id="ARBA00023221"/>
    </source>
</evidence>
<evidence type="ECO:0000256" key="6">
    <source>
        <dbReference type="ARBA" id="ARBA00023002"/>
    </source>
</evidence>
<evidence type="ECO:0000256" key="12">
    <source>
        <dbReference type="ARBA" id="ARBA00049645"/>
    </source>
</evidence>
<dbReference type="Pfam" id="PF05199">
    <property type="entry name" value="GMC_oxred_C"/>
    <property type="match status" value="1"/>
</dbReference>
<dbReference type="Pfam" id="PF00732">
    <property type="entry name" value="GMC_oxred_N"/>
    <property type="match status" value="1"/>
</dbReference>
<evidence type="ECO:0000259" key="17">
    <source>
        <dbReference type="Pfam" id="PF00890"/>
    </source>
</evidence>
<comment type="cofactor">
    <cofactor evidence="1">
        <name>FAD</name>
        <dbReference type="ChEBI" id="CHEBI:57692"/>
    </cofactor>
</comment>
<evidence type="ECO:0000256" key="5">
    <source>
        <dbReference type="ARBA" id="ARBA00022827"/>
    </source>
</evidence>
<dbReference type="EC" id="5.3.3.1" evidence="11"/>
<evidence type="ECO:0000256" key="10">
    <source>
        <dbReference type="ARBA" id="ARBA00023235"/>
    </source>
</evidence>
<accession>A0ABR8TSF6</accession>
<evidence type="ECO:0000256" key="11">
    <source>
        <dbReference type="ARBA" id="ARBA00038856"/>
    </source>
</evidence>
<keyword evidence="3" id="KW-0153">Cholesterol metabolism</keyword>
<comment type="pathway">
    <text evidence="12">Steroid metabolism; cholesterol degradation.</text>
</comment>
<dbReference type="Pfam" id="PF00890">
    <property type="entry name" value="FAD_binding_2"/>
    <property type="match status" value="1"/>
</dbReference>
<dbReference type="EC" id="1.1.3.6" evidence="13"/>
<keyword evidence="20" id="KW-1185">Reference proteome</keyword>
<dbReference type="InterPro" id="IPR052542">
    <property type="entry name" value="Cholesterol_Oxidase"/>
</dbReference>
<keyword evidence="8" id="KW-1207">Sterol metabolism</keyword>
<dbReference type="PANTHER" id="PTHR47470">
    <property type="entry name" value="CHOLESTEROL OXIDASE"/>
    <property type="match status" value="1"/>
</dbReference>
<reference evidence="19 20" key="1">
    <citation type="submission" date="2020-08" db="EMBL/GenBank/DDBJ databases">
        <title>A Genomic Blueprint of the Chicken Gut Microbiome.</title>
        <authorList>
            <person name="Gilroy R."/>
            <person name="Ravi A."/>
            <person name="Getino M."/>
            <person name="Pursley I."/>
            <person name="Horton D.L."/>
            <person name="Alikhan N.-F."/>
            <person name="Baker D."/>
            <person name="Gharbi K."/>
            <person name="Hall N."/>
            <person name="Watson M."/>
            <person name="Adriaenssens E.M."/>
            <person name="Foster-Nyarko E."/>
            <person name="Jarju S."/>
            <person name="Secka A."/>
            <person name="Antonio M."/>
            <person name="Oren A."/>
            <person name="Chaudhuri R."/>
            <person name="La Ragione R.M."/>
            <person name="Hildebrand F."/>
            <person name="Pallen M.J."/>
        </authorList>
    </citation>
    <scope>NUCLEOTIDE SEQUENCE [LARGE SCALE GENOMIC DNA]</scope>
    <source>
        <strain evidence="19 20">Sa2CUA2</strain>
    </source>
</reference>
<sequence>MSEPFDFDVLIVGSGFGGSVSALRMAERGLKVAVLEQGRRVTEADLERAGQDARALTWAPMLRRYGFLAQDIYRHLGVVRGIGVGGGSLVYAAVLLEPGERFYRDPTWSALSPDWSAELAPHYATAKRILGVAVNPYRGIQDEWLETTAERMGAAHTFGSVPQGIYFGDPHRFTDDPLLDGQGPARRGCNLCGRCITGCSQGAKNSLDHNYLYLAEQLGVQILAESRVTHIKEEGEGYRVYRRHPWKRQAQESLRARRVILSAGVTGTLEILFASRDHYKTLPDISRALGEHVRTNSEAIVSILAKDSAMDVSQGTTISTHFHPDEKTHITQNRFPASYNFMRFYMGPLMDGERPWRRALGVVGQFLRHPVRSTIGWRAKGWHRRVSVLTVMQQADNELRFVYGRSLLRGGRRSLVSEVAVGDRAPSYLPQANAAARIFAEVSQGDAQNVLPESLANLSVTAHLLGGAVMAVGPEQGVIDQNHEVFGYSGLYVVDGSAIPVNVGVNPSLTITALAERFAGKLAQGL</sequence>
<evidence type="ECO:0000313" key="20">
    <source>
        <dbReference type="Proteomes" id="UP000611945"/>
    </source>
</evidence>
<gene>
    <name evidence="19" type="ORF">H9642_16130</name>
</gene>
<name>A0ABR8TSF6_9PSED</name>
<dbReference type="InterPro" id="IPR007867">
    <property type="entry name" value="GMC_OxRtase_C"/>
</dbReference>
<evidence type="ECO:0000256" key="15">
    <source>
        <dbReference type="ARBA" id="ARBA00049778"/>
    </source>
</evidence>
<keyword evidence="5" id="KW-0274">FAD</keyword>
<evidence type="ECO:0000256" key="13">
    <source>
        <dbReference type="ARBA" id="ARBA00049723"/>
    </source>
</evidence>
<dbReference type="Proteomes" id="UP000611945">
    <property type="component" value="Unassembled WGS sequence"/>
</dbReference>
<dbReference type="InterPro" id="IPR003953">
    <property type="entry name" value="FAD-dep_OxRdtase_2_FAD-bd"/>
</dbReference>
<protein>
    <recommendedName>
        <fullName evidence="14">Cholesterol oxidase</fullName>
        <ecNumber evidence="13">1.1.3.6</ecNumber>
        <ecNumber evidence="11">5.3.3.1</ecNumber>
    </recommendedName>
    <alternativeName>
        <fullName evidence="15">Cholesterol isomerase</fullName>
    </alternativeName>
</protein>
<feature type="domain" description="FAD-dependent oxidoreductase 2 FAD-binding" evidence="17">
    <location>
        <begin position="8"/>
        <end position="40"/>
    </location>
</feature>
<feature type="domain" description="Glucose-methanol-choline oxidoreductase C-terminal" evidence="18">
    <location>
        <begin position="455"/>
        <end position="515"/>
    </location>
</feature>
<keyword evidence="9" id="KW-0753">Steroid metabolism</keyword>
<keyword evidence="10" id="KW-0413">Isomerase</keyword>
<comment type="similarity">
    <text evidence="2">Belongs to the GMC oxidoreductase family.</text>
</comment>
<dbReference type="SUPFAM" id="SSF51905">
    <property type="entry name" value="FAD/NAD(P)-binding domain"/>
    <property type="match status" value="1"/>
</dbReference>